<evidence type="ECO:0000313" key="1">
    <source>
        <dbReference type="EMBL" id="AKN37129.1"/>
    </source>
</evidence>
<dbReference type="EMBL" id="KP795523">
    <property type="protein sequence ID" value="AKN37129.1"/>
    <property type="molecule type" value="Genomic_DNA"/>
</dbReference>
<proteinExistence type="predicted"/>
<dbReference type="AlphaFoldDB" id="A0A0H3ZTD2"/>
<protein>
    <submittedName>
        <fullName evidence="1">Uncharacterized protein</fullName>
    </submittedName>
</protein>
<organism evidence="1">
    <name type="scientific">Vibrio genomosp. F6</name>
    <dbReference type="NCBI Taxonomy" id="723172"/>
    <lineage>
        <taxon>Bacteria</taxon>
        <taxon>Pseudomonadati</taxon>
        <taxon>Pseudomonadota</taxon>
        <taxon>Gammaproteobacteria</taxon>
        <taxon>Vibrionales</taxon>
        <taxon>Vibrionaceae</taxon>
        <taxon>Vibrio</taxon>
    </lineage>
</organism>
<name>A0A0H3ZTD2_9VIBR</name>
<dbReference type="CDD" id="cd20705">
    <property type="entry name" value="MIX_I"/>
    <property type="match status" value="1"/>
</dbReference>
<reference evidence="1" key="1">
    <citation type="journal article" date="2015" name="MBio">
        <title>Eco-Evolutionary Dynamics of Episomes among Ecologically Cohesive Bacterial Populations.</title>
        <authorList>
            <person name="Xue H."/>
            <person name="Cordero O.X."/>
            <person name="Camas F.M."/>
            <person name="Trimble W."/>
            <person name="Meyer F."/>
            <person name="Guglielmini J."/>
            <person name="Rocha E.P."/>
            <person name="Polz M.F."/>
        </authorList>
    </citation>
    <scope>NUCLEOTIDE SEQUENCE</scope>
    <source>
        <strain evidence="1">FF_146</strain>
    </source>
</reference>
<accession>A0A0H3ZTD2</accession>
<sequence length="564" mass="63487">MRLSCRFIFANQLKHEHLPYLVLPEKISWHLRAYKNASDIHSLLPALLQLSLESVSKKDVATYLERLKRELKRGQFVALSISPLSSPASSVQWNSTPVLAKKIAELQGAPASYQKASYKPITDNTTLARNITYVPTEPTPEHKIVIEFAGQWNNTPAYLSLGQEANQNKAKASPKRDNTASHRSLAIFKDLEAESRSLYINIPCSGLSPIQLKLADDIEPVEKGIQMDEWDNVLIPVLPVLKENRGMALRDKGYIYIVWNNKIWRELAVQPNGYFRDINLDYYQQKECAYRHLNVDVSTLFPDHHYGSEPFEIKQNGKVVCRSELSENETERVFGLIEEEVELVFPNLDIEPITLKTLPSPQKVGQCNQRQADGMPLPHIWVPYVLKGEVQDSLFLHYSEQALNNDQVAALEADPASCAIPLNDLAQYSERQAFSESEGNILRLTHPAQDANGEALLSAQQESNIAGVKLPNLGGLVIEYSEELGVDESDDFFELKNAEFEWSSRAYFRSAATNDHGNFMLRFSAPPPEVKQVDIIRSAHSDHGRGVQHYVLVESNVSVSELIG</sequence>